<evidence type="ECO:0000256" key="6">
    <source>
        <dbReference type="ARBA" id="ARBA00022989"/>
    </source>
</evidence>
<feature type="transmembrane region" description="Helical" evidence="10">
    <location>
        <begin position="187"/>
        <end position="205"/>
    </location>
</feature>
<evidence type="ECO:0000256" key="3">
    <source>
        <dbReference type="ARBA" id="ARBA00020150"/>
    </source>
</evidence>
<feature type="transmembrane region" description="Helical" evidence="10">
    <location>
        <begin position="397"/>
        <end position="420"/>
    </location>
</feature>
<keyword evidence="4" id="KW-0813">Transport</keyword>
<feature type="transmembrane region" description="Helical" evidence="10">
    <location>
        <begin position="265"/>
        <end position="290"/>
    </location>
</feature>
<evidence type="ECO:0000313" key="11">
    <source>
        <dbReference type="EMBL" id="SDK86720.1"/>
    </source>
</evidence>
<evidence type="ECO:0000256" key="10">
    <source>
        <dbReference type="SAM" id="Phobius"/>
    </source>
</evidence>
<evidence type="ECO:0000313" key="12">
    <source>
        <dbReference type="Proteomes" id="UP000198662"/>
    </source>
</evidence>
<dbReference type="CDD" id="cd01115">
    <property type="entry name" value="SLC13_permease"/>
    <property type="match status" value="1"/>
</dbReference>
<reference evidence="12" key="1">
    <citation type="submission" date="2016-10" db="EMBL/GenBank/DDBJ databases">
        <authorList>
            <person name="Varghese N."/>
            <person name="Submissions S."/>
        </authorList>
    </citation>
    <scope>NUCLEOTIDE SEQUENCE [LARGE SCALE GENOMIC DNA]</scope>
    <source>
        <strain evidence="12">CGMCC 4.3147</strain>
    </source>
</reference>
<evidence type="ECO:0000256" key="7">
    <source>
        <dbReference type="ARBA" id="ARBA00023136"/>
    </source>
</evidence>
<dbReference type="AlphaFoldDB" id="A0A1G9FEC4"/>
<dbReference type="PANTHER" id="PTHR10283">
    <property type="entry name" value="SOLUTE CARRIER FAMILY 13 MEMBER"/>
    <property type="match status" value="1"/>
</dbReference>
<feature type="transmembrane region" description="Helical" evidence="10">
    <location>
        <begin position="119"/>
        <end position="141"/>
    </location>
</feature>
<comment type="subcellular location">
    <subcellularLocation>
        <location evidence="1">Membrane</location>
        <topology evidence="1">Multi-pass membrane protein</topology>
    </subcellularLocation>
</comment>
<dbReference type="EMBL" id="FNGF01000002">
    <property type="protein sequence ID" value="SDK86720.1"/>
    <property type="molecule type" value="Genomic_DNA"/>
</dbReference>
<keyword evidence="6 10" id="KW-1133">Transmembrane helix</keyword>
<evidence type="ECO:0000256" key="5">
    <source>
        <dbReference type="ARBA" id="ARBA00022692"/>
    </source>
</evidence>
<organism evidence="11 12">
    <name type="scientific">Glycomyces sambucus</name>
    <dbReference type="NCBI Taxonomy" id="380244"/>
    <lineage>
        <taxon>Bacteria</taxon>
        <taxon>Bacillati</taxon>
        <taxon>Actinomycetota</taxon>
        <taxon>Actinomycetes</taxon>
        <taxon>Glycomycetales</taxon>
        <taxon>Glycomycetaceae</taxon>
        <taxon>Glycomyces</taxon>
    </lineage>
</organism>
<evidence type="ECO:0000256" key="4">
    <source>
        <dbReference type="ARBA" id="ARBA00022448"/>
    </source>
</evidence>
<name>A0A1G9FEC4_9ACTN</name>
<sequence length="542" mass="56098">MASTAEHEGAAAPSDVPRTDVDKALLGGSTYRSLSELGSGAEERFEKGRRLVGWFLAPLVSLVFGFLPLDMPGDQQTLAAVLLGVVVLWICEPIPIPIGGLVGVAAIVVLGVAPGDDVLAPFGSTTIFTFIGAFILAQAMLKHGVAQRVAYFVLGLPGVGRSTFRTIVAFGVITCALSAFISNTATVAMLMPTALGILAVIAKLMQAQGVVRPDFDPMRLRVGTALMLMLAYGASVGGLLTPVGSPPNLIGRGLIEEATGERISFGQWMLAALPICLIMFVVLAVVLILVNRPEIRRIDGVEEFIRERRAEQGPMSRAEKNTVIAFGITVTLWLVPAVVGLVSGTDSSAYATVSDRLDEGVAAVIGAALLFILPVNWSKQEATLTWKDAAKIDWGTILLFGTGIIFGAMLSATGLAETIGNGASDALGITSAFAITAFAVILAVLISETTSNTASAAVVVPIIIPLAAAAGVDPLVPALAATFAASLGFMLPVSTPQNAIVYGTGCVPMTKMIRSGITFDLIGAAVIIALMPLMVSLTGIGS</sequence>
<dbReference type="OrthoDB" id="9766267at2"/>
<feature type="transmembrane region" description="Helical" evidence="10">
    <location>
        <begin position="453"/>
        <end position="472"/>
    </location>
</feature>
<feature type="transmembrane region" description="Helical" evidence="10">
    <location>
        <begin position="361"/>
        <end position="377"/>
    </location>
</feature>
<dbReference type="PANTHER" id="PTHR10283:SF82">
    <property type="entry name" value="SOLUTE CARRIER FAMILY 13 MEMBER 2"/>
    <property type="match status" value="1"/>
</dbReference>
<feature type="transmembrane region" description="Helical" evidence="10">
    <location>
        <begin position="478"/>
        <end position="496"/>
    </location>
</feature>
<dbReference type="Proteomes" id="UP000198662">
    <property type="component" value="Unassembled WGS sequence"/>
</dbReference>
<feature type="transmembrane region" description="Helical" evidence="10">
    <location>
        <begin position="323"/>
        <end position="341"/>
    </location>
</feature>
<feature type="transmembrane region" description="Helical" evidence="10">
    <location>
        <begin position="517"/>
        <end position="540"/>
    </location>
</feature>
<evidence type="ECO:0000256" key="2">
    <source>
        <dbReference type="ARBA" id="ARBA00006772"/>
    </source>
</evidence>
<dbReference type="InterPro" id="IPR031312">
    <property type="entry name" value="Na/sul_symport_CS"/>
</dbReference>
<dbReference type="GO" id="GO:0005886">
    <property type="term" value="C:plasma membrane"/>
    <property type="evidence" value="ECO:0007669"/>
    <property type="project" value="TreeGrafter"/>
</dbReference>
<dbReference type="InterPro" id="IPR001898">
    <property type="entry name" value="SLC13A/DASS"/>
</dbReference>
<keyword evidence="5 10" id="KW-0812">Transmembrane</keyword>
<dbReference type="NCBIfam" id="TIGR00785">
    <property type="entry name" value="dass"/>
    <property type="match status" value="1"/>
</dbReference>
<feature type="region of interest" description="Disordered" evidence="9">
    <location>
        <begin position="1"/>
        <end position="20"/>
    </location>
</feature>
<accession>A0A1G9FEC4</accession>
<evidence type="ECO:0000256" key="1">
    <source>
        <dbReference type="ARBA" id="ARBA00004141"/>
    </source>
</evidence>
<keyword evidence="12" id="KW-1185">Reference proteome</keyword>
<evidence type="ECO:0000256" key="8">
    <source>
        <dbReference type="ARBA" id="ARBA00031174"/>
    </source>
</evidence>
<dbReference type="PROSITE" id="PS01271">
    <property type="entry name" value="NA_SULFATE"/>
    <property type="match status" value="1"/>
</dbReference>
<feature type="transmembrane region" description="Helical" evidence="10">
    <location>
        <begin position="426"/>
        <end position="446"/>
    </location>
</feature>
<gene>
    <name evidence="11" type="ORF">SAMN05216298_1735</name>
</gene>
<dbReference type="Pfam" id="PF00939">
    <property type="entry name" value="Na_sulph_symp"/>
    <property type="match status" value="1"/>
</dbReference>
<dbReference type="GO" id="GO:0015141">
    <property type="term" value="F:succinate transmembrane transporter activity"/>
    <property type="evidence" value="ECO:0007669"/>
    <property type="project" value="UniProtKB-ARBA"/>
</dbReference>
<feature type="transmembrane region" description="Helical" evidence="10">
    <location>
        <begin position="51"/>
        <end position="69"/>
    </location>
</feature>
<evidence type="ECO:0000256" key="9">
    <source>
        <dbReference type="SAM" id="MobiDB-lite"/>
    </source>
</evidence>
<feature type="transmembrane region" description="Helical" evidence="10">
    <location>
        <begin position="225"/>
        <end position="245"/>
    </location>
</feature>
<protein>
    <recommendedName>
        <fullName evidence="3">Sodium-dependent dicarboxylate transporter SdcS</fullName>
    </recommendedName>
    <alternativeName>
        <fullName evidence="8">Na(+)/dicarboxylate symporter</fullName>
    </alternativeName>
</protein>
<proteinExistence type="inferred from homology"/>
<comment type="similarity">
    <text evidence="2">Belongs to the SLC13A/DASS transporter (TC 2.A.47) family. NADC subfamily.</text>
</comment>
<dbReference type="RefSeq" id="WP_091046160.1">
    <property type="nucleotide sequence ID" value="NZ_FNGF01000002.1"/>
</dbReference>
<keyword evidence="7 10" id="KW-0472">Membrane</keyword>
<feature type="transmembrane region" description="Helical" evidence="10">
    <location>
        <begin position="96"/>
        <end position="113"/>
    </location>
</feature>
<dbReference type="STRING" id="380244.SAMN05216298_1735"/>